<accession>A0AAD8E6J3</accession>
<feature type="region of interest" description="Disordered" evidence="1">
    <location>
        <begin position="23"/>
        <end position="72"/>
    </location>
</feature>
<evidence type="ECO:0000313" key="2">
    <source>
        <dbReference type="EMBL" id="KAJ9578651.1"/>
    </source>
</evidence>
<proteinExistence type="predicted"/>
<dbReference type="AlphaFoldDB" id="A0AAD8E6J3"/>
<reference evidence="2" key="2">
    <citation type="submission" date="2023-05" db="EMBL/GenBank/DDBJ databases">
        <authorList>
            <person name="Fouks B."/>
        </authorList>
    </citation>
    <scope>NUCLEOTIDE SEQUENCE</scope>
    <source>
        <strain evidence="2">Stay&amp;Tobe</strain>
        <tissue evidence="2">Testes</tissue>
    </source>
</reference>
<feature type="non-terminal residue" evidence="2">
    <location>
        <position position="1"/>
    </location>
</feature>
<name>A0AAD8E6J3_DIPPU</name>
<sequence length="72" mass="8361">GPRRKSLREKPFENEFYYFPGKFSTSRDRQARQAKQDVHYPTASHRLVGIPRDVTAPTNPDPRLHNEGDVKP</sequence>
<dbReference type="Proteomes" id="UP001233999">
    <property type="component" value="Unassembled WGS sequence"/>
</dbReference>
<comment type="caution">
    <text evidence="2">The sequence shown here is derived from an EMBL/GenBank/DDBJ whole genome shotgun (WGS) entry which is preliminary data.</text>
</comment>
<gene>
    <name evidence="2" type="ORF">L9F63_005141</name>
</gene>
<evidence type="ECO:0000313" key="3">
    <source>
        <dbReference type="Proteomes" id="UP001233999"/>
    </source>
</evidence>
<evidence type="ECO:0000256" key="1">
    <source>
        <dbReference type="SAM" id="MobiDB-lite"/>
    </source>
</evidence>
<feature type="non-terminal residue" evidence="2">
    <location>
        <position position="72"/>
    </location>
</feature>
<feature type="compositionally biased region" description="Basic and acidic residues" evidence="1">
    <location>
        <begin position="62"/>
        <end position="72"/>
    </location>
</feature>
<protein>
    <submittedName>
        <fullName evidence="2">Uncharacterized protein</fullName>
    </submittedName>
</protein>
<feature type="compositionally biased region" description="Basic and acidic residues" evidence="1">
    <location>
        <begin position="25"/>
        <end position="38"/>
    </location>
</feature>
<keyword evidence="3" id="KW-1185">Reference proteome</keyword>
<dbReference type="EMBL" id="JASPKZ010008866">
    <property type="protein sequence ID" value="KAJ9578651.1"/>
    <property type="molecule type" value="Genomic_DNA"/>
</dbReference>
<organism evidence="2 3">
    <name type="scientific">Diploptera punctata</name>
    <name type="common">Pacific beetle cockroach</name>
    <dbReference type="NCBI Taxonomy" id="6984"/>
    <lineage>
        <taxon>Eukaryota</taxon>
        <taxon>Metazoa</taxon>
        <taxon>Ecdysozoa</taxon>
        <taxon>Arthropoda</taxon>
        <taxon>Hexapoda</taxon>
        <taxon>Insecta</taxon>
        <taxon>Pterygota</taxon>
        <taxon>Neoptera</taxon>
        <taxon>Polyneoptera</taxon>
        <taxon>Dictyoptera</taxon>
        <taxon>Blattodea</taxon>
        <taxon>Blaberoidea</taxon>
        <taxon>Blaberidae</taxon>
        <taxon>Diplopterinae</taxon>
        <taxon>Diploptera</taxon>
    </lineage>
</organism>
<reference evidence="2" key="1">
    <citation type="journal article" date="2023" name="IScience">
        <title>Live-bearing cockroach genome reveals convergent evolutionary mechanisms linked to viviparity in insects and beyond.</title>
        <authorList>
            <person name="Fouks B."/>
            <person name="Harrison M.C."/>
            <person name="Mikhailova A.A."/>
            <person name="Marchal E."/>
            <person name="English S."/>
            <person name="Carruthers M."/>
            <person name="Jennings E.C."/>
            <person name="Chiamaka E.L."/>
            <person name="Frigard R.A."/>
            <person name="Pippel M."/>
            <person name="Attardo G.M."/>
            <person name="Benoit J.B."/>
            <person name="Bornberg-Bauer E."/>
            <person name="Tobe S.S."/>
        </authorList>
    </citation>
    <scope>NUCLEOTIDE SEQUENCE</scope>
    <source>
        <strain evidence="2">Stay&amp;Tobe</strain>
    </source>
</reference>